<protein>
    <recommendedName>
        <fullName evidence="3">Peptidase M56 domain-containing protein</fullName>
    </recommendedName>
</protein>
<dbReference type="RefSeq" id="WP_188819017.1">
    <property type="nucleotide sequence ID" value="NZ_BMLK01000006.1"/>
</dbReference>
<evidence type="ECO:0000256" key="1">
    <source>
        <dbReference type="SAM" id="MobiDB-lite"/>
    </source>
</evidence>
<feature type="transmembrane region" description="Helical" evidence="2">
    <location>
        <begin position="34"/>
        <end position="53"/>
    </location>
</feature>
<gene>
    <name evidence="4" type="ORF">GCM10011349_14690</name>
</gene>
<feature type="compositionally biased region" description="Basic and acidic residues" evidence="1">
    <location>
        <begin position="386"/>
        <end position="403"/>
    </location>
</feature>
<dbReference type="PANTHER" id="PTHR34978:SF3">
    <property type="entry name" value="SLR0241 PROTEIN"/>
    <property type="match status" value="1"/>
</dbReference>
<dbReference type="PANTHER" id="PTHR34978">
    <property type="entry name" value="POSSIBLE SENSOR-TRANSDUCER PROTEIN BLAR"/>
    <property type="match status" value="1"/>
</dbReference>
<feature type="transmembrane region" description="Helical" evidence="2">
    <location>
        <begin position="6"/>
        <end position="22"/>
    </location>
</feature>
<feature type="compositionally biased region" description="Basic and acidic residues" evidence="1">
    <location>
        <begin position="415"/>
        <end position="431"/>
    </location>
</feature>
<dbReference type="InterPro" id="IPR052173">
    <property type="entry name" value="Beta-lactam_resp_regulator"/>
</dbReference>
<dbReference type="Pfam" id="PF05569">
    <property type="entry name" value="Peptidase_M56"/>
    <property type="match status" value="1"/>
</dbReference>
<evidence type="ECO:0000259" key="3">
    <source>
        <dbReference type="Pfam" id="PF05569"/>
    </source>
</evidence>
<keyword evidence="2" id="KW-1133">Transmembrane helix</keyword>
<feature type="compositionally biased region" description="Pro residues" evidence="1">
    <location>
        <begin position="376"/>
        <end position="385"/>
    </location>
</feature>
<feature type="compositionally biased region" description="Low complexity" evidence="1">
    <location>
        <begin position="432"/>
        <end position="446"/>
    </location>
</feature>
<reference evidence="5" key="1">
    <citation type="journal article" date="2019" name="Int. J. Syst. Evol. Microbiol.">
        <title>The Global Catalogue of Microorganisms (GCM) 10K type strain sequencing project: providing services to taxonomists for standard genome sequencing and annotation.</title>
        <authorList>
            <consortium name="The Broad Institute Genomics Platform"/>
            <consortium name="The Broad Institute Genome Sequencing Center for Infectious Disease"/>
            <person name="Wu L."/>
            <person name="Ma J."/>
        </authorList>
    </citation>
    <scope>NUCLEOTIDE SEQUENCE [LARGE SCALE GENOMIC DNA]</scope>
    <source>
        <strain evidence="5">CGMCC 1.6784</strain>
    </source>
</reference>
<comment type="caution">
    <text evidence="4">The sequence shown here is derived from an EMBL/GenBank/DDBJ whole genome shotgun (WGS) entry which is preliminary data.</text>
</comment>
<dbReference type="EMBL" id="BMLK01000006">
    <property type="protein sequence ID" value="GGN46967.1"/>
    <property type="molecule type" value="Genomic_DNA"/>
</dbReference>
<keyword evidence="5" id="KW-1185">Reference proteome</keyword>
<evidence type="ECO:0000313" key="4">
    <source>
        <dbReference type="EMBL" id="GGN46967.1"/>
    </source>
</evidence>
<evidence type="ECO:0000313" key="5">
    <source>
        <dbReference type="Proteomes" id="UP000605099"/>
    </source>
</evidence>
<feature type="compositionally biased region" description="Low complexity" evidence="1">
    <location>
        <begin position="404"/>
        <end position="414"/>
    </location>
</feature>
<sequence>MIEWLTDTLVMTGALLALVLLVRKPVGRWFGPHAAYALWALPMIRLVLPPLALPRNLLPLPKVSIEPIVGGATTVEPVRVGGASMMTAPVDTTPIVPAQPGLLEQVPWTTVFLTIWILGVLAFLGWRTWNYFTMRRELLAEARQVAQADGVRIVETPAAAAPLAFGVFDKVVALPTGFLANTDSESSDFAIAHELEHHAGNDLLAIIVMQPLFALHWFNPLAWAAWRALRGDQEVACDARVVAGRDRSIRARYGQLIASYAAGTRLALAAPMAGPLTGDKPIIHRLKALAHKDVTPARRVLGRSLFAMAIVAVPATATVSYAAMEEAEELQPVDVPEVPAAPAPPEAPTLVAALDAPEPPAAPEPPRWDGSEAEVPAPPAPPSPPAEHKTVWIHKSVDREAERSAALAERQAAQAERRAERGQRQMERQVERQSAQAERQAAQAERMAAEAMARAPKVEESVTRDGKKVIRIVQKSRDGKQVVKQEMVLDEDCPADSPRSTRDGSHSWTVICTGAPKVAMTATIKALKSARQAIVSERNLGEDVRAEILADLDREIADAFKEMHEVN</sequence>
<evidence type="ECO:0000256" key="2">
    <source>
        <dbReference type="SAM" id="Phobius"/>
    </source>
</evidence>
<organism evidence="4 5">
    <name type="scientific">Novosphingobium indicum</name>
    <dbReference type="NCBI Taxonomy" id="462949"/>
    <lineage>
        <taxon>Bacteria</taxon>
        <taxon>Pseudomonadati</taxon>
        <taxon>Pseudomonadota</taxon>
        <taxon>Alphaproteobacteria</taxon>
        <taxon>Sphingomonadales</taxon>
        <taxon>Sphingomonadaceae</taxon>
        <taxon>Novosphingobium</taxon>
    </lineage>
</organism>
<keyword evidence="2" id="KW-0812">Transmembrane</keyword>
<feature type="transmembrane region" description="Helical" evidence="2">
    <location>
        <begin position="106"/>
        <end position="126"/>
    </location>
</feature>
<dbReference type="InterPro" id="IPR008756">
    <property type="entry name" value="Peptidase_M56"/>
</dbReference>
<name>A0ABQ2JL12_9SPHN</name>
<dbReference type="Proteomes" id="UP000605099">
    <property type="component" value="Unassembled WGS sequence"/>
</dbReference>
<feature type="domain" description="Peptidase M56" evidence="3">
    <location>
        <begin position="8"/>
        <end position="289"/>
    </location>
</feature>
<feature type="region of interest" description="Disordered" evidence="1">
    <location>
        <begin position="356"/>
        <end position="446"/>
    </location>
</feature>
<accession>A0ABQ2JL12</accession>
<feature type="transmembrane region" description="Helical" evidence="2">
    <location>
        <begin position="305"/>
        <end position="324"/>
    </location>
</feature>
<proteinExistence type="predicted"/>
<keyword evidence="2" id="KW-0472">Membrane</keyword>
<dbReference type="CDD" id="cd07341">
    <property type="entry name" value="M56_BlaR1_MecR1_like"/>
    <property type="match status" value="1"/>
</dbReference>